<evidence type="ECO:0000256" key="2">
    <source>
        <dbReference type="ARBA" id="ARBA00022777"/>
    </source>
</evidence>
<evidence type="ECO:0000259" key="5">
    <source>
        <dbReference type="PROSITE" id="PS50921"/>
    </source>
</evidence>
<dbReference type="EMBL" id="BAABHJ010000040">
    <property type="protein sequence ID" value="GAA4619187.1"/>
    <property type="molecule type" value="Genomic_DNA"/>
</dbReference>
<keyword evidence="2" id="KW-0418">Kinase</keyword>
<keyword evidence="4" id="KW-0804">Transcription</keyword>
<dbReference type="Gene3D" id="3.30.450.40">
    <property type="match status" value="1"/>
</dbReference>
<dbReference type="PIRSF" id="PIRSF036625">
    <property type="entry name" value="GAF_ANTAR"/>
    <property type="match status" value="1"/>
</dbReference>
<dbReference type="InterPro" id="IPR029016">
    <property type="entry name" value="GAF-like_dom_sf"/>
</dbReference>
<dbReference type="SMART" id="SM01012">
    <property type="entry name" value="ANTAR"/>
    <property type="match status" value="1"/>
</dbReference>
<dbReference type="InterPro" id="IPR005561">
    <property type="entry name" value="ANTAR"/>
</dbReference>
<dbReference type="Pfam" id="PF13185">
    <property type="entry name" value="GAF_2"/>
    <property type="match status" value="1"/>
</dbReference>
<dbReference type="SUPFAM" id="SSF55781">
    <property type="entry name" value="GAF domain-like"/>
    <property type="match status" value="1"/>
</dbReference>
<comment type="caution">
    <text evidence="6">The sequence shown here is derived from an EMBL/GenBank/DDBJ whole genome shotgun (WGS) entry which is preliminary data.</text>
</comment>
<dbReference type="Pfam" id="PF03861">
    <property type="entry name" value="ANTAR"/>
    <property type="match status" value="1"/>
</dbReference>
<dbReference type="Gene3D" id="1.10.10.10">
    <property type="entry name" value="Winged helix-like DNA-binding domain superfamily/Winged helix DNA-binding domain"/>
    <property type="match status" value="1"/>
</dbReference>
<reference evidence="7" key="1">
    <citation type="journal article" date="2019" name="Int. J. Syst. Evol. Microbiol.">
        <title>The Global Catalogue of Microorganisms (GCM) 10K type strain sequencing project: providing services to taxonomists for standard genome sequencing and annotation.</title>
        <authorList>
            <consortium name="The Broad Institute Genomics Platform"/>
            <consortium name="The Broad Institute Genome Sequencing Center for Infectious Disease"/>
            <person name="Wu L."/>
            <person name="Ma J."/>
        </authorList>
    </citation>
    <scope>NUCLEOTIDE SEQUENCE [LARGE SCALE GENOMIC DNA]</scope>
    <source>
        <strain evidence="7">JCM 17938</strain>
    </source>
</reference>
<dbReference type="Proteomes" id="UP001500212">
    <property type="component" value="Unassembled WGS sequence"/>
</dbReference>
<evidence type="ECO:0000313" key="6">
    <source>
        <dbReference type="EMBL" id="GAA4619187.1"/>
    </source>
</evidence>
<evidence type="ECO:0000256" key="4">
    <source>
        <dbReference type="ARBA" id="ARBA00023163"/>
    </source>
</evidence>
<proteinExistence type="predicted"/>
<evidence type="ECO:0000256" key="3">
    <source>
        <dbReference type="ARBA" id="ARBA00023015"/>
    </source>
</evidence>
<evidence type="ECO:0000256" key="1">
    <source>
        <dbReference type="ARBA" id="ARBA00022679"/>
    </source>
</evidence>
<keyword evidence="7" id="KW-1185">Reference proteome</keyword>
<dbReference type="InterPro" id="IPR012074">
    <property type="entry name" value="GAF_ANTAR"/>
</dbReference>
<keyword evidence="3" id="KW-0805">Transcription regulation</keyword>
<feature type="domain" description="ANTAR" evidence="5">
    <location>
        <begin position="173"/>
        <end position="234"/>
    </location>
</feature>
<dbReference type="PROSITE" id="PS50921">
    <property type="entry name" value="ANTAR"/>
    <property type="match status" value="1"/>
</dbReference>
<dbReference type="RefSeq" id="WP_345367306.1">
    <property type="nucleotide sequence ID" value="NZ_BAABHJ010000040.1"/>
</dbReference>
<dbReference type="InterPro" id="IPR036388">
    <property type="entry name" value="WH-like_DNA-bd_sf"/>
</dbReference>
<dbReference type="InterPro" id="IPR011006">
    <property type="entry name" value="CheY-like_superfamily"/>
</dbReference>
<keyword evidence="1" id="KW-0808">Transferase</keyword>
<name>A0ABP8TY04_9ACTN</name>
<accession>A0ABP8TY04</accession>
<dbReference type="SMART" id="SM00065">
    <property type="entry name" value="GAF"/>
    <property type="match status" value="1"/>
</dbReference>
<gene>
    <name evidence="6" type="ORF">GCM10023195_86650</name>
</gene>
<organism evidence="6 7">
    <name type="scientific">Actinoallomurus liliacearum</name>
    <dbReference type="NCBI Taxonomy" id="1080073"/>
    <lineage>
        <taxon>Bacteria</taxon>
        <taxon>Bacillati</taxon>
        <taxon>Actinomycetota</taxon>
        <taxon>Actinomycetes</taxon>
        <taxon>Streptosporangiales</taxon>
        <taxon>Thermomonosporaceae</taxon>
        <taxon>Actinoallomurus</taxon>
    </lineage>
</organism>
<dbReference type="InterPro" id="IPR003018">
    <property type="entry name" value="GAF"/>
</dbReference>
<sequence length="251" mass="27763">MSSPLIPREPALMSAFIDIADTITGDYDVIDLAHRLATHCADLLDVTAVGLLLTDGHGRLGLLASSNEQARMVELFQLQADHDGPCLQCFHTGRPVTAVDLTRWRERWPGFVAEAQRQGFRTVHALPMLLREQTIGTINLFRTVTSPLSNGDLALGQALADITTIAILHQRALTRSEAIVDQLQGALNSRIIIEQAKGTLSGYGRIDVDEAFRHMRAYARTHNRLLSEVARAVINDEHQAAEILTFATRRR</sequence>
<evidence type="ECO:0000313" key="7">
    <source>
        <dbReference type="Proteomes" id="UP001500212"/>
    </source>
</evidence>
<dbReference type="SUPFAM" id="SSF52172">
    <property type="entry name" value="CheY-like"/>
    <property type="match status" value="1"/>
</dbReference>
<protein>
    <submittedName>
        <fullName evidence="6">GAF and ANTAR domain-containing protein</fullName>
    </submittedName>
</protein>